<dbReference type="EMBL" id="SOCP01000014">
    <property type="protein sequence ID" value="TDV44324.1"/>
    <property type="molecule type" value="Genomic_DNA"/>
</dbReference>
<evidence type="ECO:0000313" key="3">
    <source>
        <dbReference type="EMBL" id="TDV44324.1"/>
    </source>
</evidence>
<comment type="caution">
    <text evidence="3">The sequence shown here is derived from an EMBL/GenBank/DDBJ whole genome shotgun (WGS) entry which is preliminary data.</text>
</comment>
<accession>A0A4R7V670</accession>
<keyword evidence="2" id="KW-1133">Transmembrane helix</keyword>
<keyword evidence="2" id="KW-0472">Membrane</keyword>
<evidence type="ECO:0000313" key="4">
    <source>
        <dbReference type="Proteomes" id="UP000294927"/>
    </source>
</evidence>
<sequence>MGPLPAAARAHYDCPGSPRAGARDGTTTGDGTIAGQYGGSSGQKQQYFGKVDPFCLFAVVPLLIAGVFVMWSGIASLGLVLIILALLVVGVDSWANRPPKKSEPRYRDNR</sequence>
<protein>
    <submittedName>
        <fullName evidence="3">Uncharacterized protein</fullName>
    </submittedName>
</protein>
<dbReference type="AlphaFoldDB" id="A0A4R7V670"/>
<keyword evidence="4" id="KW-1185">Reference proteome</keyword>
<feature type="transmembrane region" description="Helical" evidence="2">
    <location>
        <begin position="54"/>
        <end position="71"/>
    </location>
</feature>
<name>A0A4R7V670_9PSEU</name>
<proteinExistence type="predicted"/>
<feature type="region of interest" description="Disordered" evidence="1">
    <location>
        <begin position="1"/>
        <end position="42"/>
    </location>
</feature>
<organism evidence="3 4">
    <name type="scientific">Actinophytocola oryzae</name>
    <dbReference type="NCBI Taxonomy" id="502181"/>
    <lineage>
        <taxon>Bacteria</taxon>
        <taxon>Bacillati</taxon>
        <taxon>Actinomycetota</taxon>
        <taxon>Actinomycetes</taxon>
        <taxon>Pseudonocardiales</taxon>
        <taxon>Pseudonocardiaceae</taxon>
    </lineage>
</organism>
<evidence type="ECO:0000256" key="2">
    <source>
        <dbReference type="SAM" id="Phobius"/>
    </source>
</evidence>
<gene>
    <name evidence="3" type="ORF">CLV71_114234</name>
</gene>
<feature type="compositionally biased region" description="Low complexity" evidence="1">
    <location>
        <begin position="19"/>
        <end position="31"/>
    </location>
</feature>
<dbReference type="RefSeq" id="WP_133906741.1">
    <property type="nucleotide sequence ID" value="NZ_SOCP01000014.1"/>
</dbReference>
<dbReference type="Proteomes" id="UP000294927">
    <property type="component" value="Unassembled WGS sequence"/>
</dbReference>
<reference evidence="3 4" key="1">
    <citation type="submission" date="2019-03" db="EMBL/GenBank/DDBJ databases">
        <title>Genomic Encyclopedia of Archaeal and Bacterial Type Strains, Phase II (KMG-II): from individual species to whole genera.</title>
        <authorList>
            <person name="Goeker M."/>
        </authorList>
    </citation>
    <scope>NUCLEOTIDE SEQUENCE [LARGE SCALE GENOMIC DNA]</scope>
    <source>
        <strain evidence="3 4">DSM 45499</strain>
    </source>
</reference>
<evidence type="ECO:0000256" key="1">
    <source>
        <dbReference type="SAM" id="MobiDB-lite"/>
    </source>
</evidence>
<keyword evidence="2" id="KW-0812">Transmembrane</keyword>